<feature type="repeat" description="PPR" evidence="3">
    <location>
        <begin position="168"/>
        <end position="202"/>
    </location>
</feature>
<accession>A0A4S8J636</accession>
<dbReference type="NCBIfam" id="TIGR00756">
    <property type="entry name" value="PPR"/>
    <property type="match status" value="4"/>
</dbReference>
<evidence type="ECO:0000256" key="3">
    <source>
        <dbReference type="PROSITE-ProRule" id="PRU00708"/>
    </source>
</evidence>
<keyword evidence="5" id="KW-1185">Reference proteome</keyword>
<evidence type="ECO:0000313" key="5">
    <source>
        <dbReference type="Proteomes" id="UP000317650"/>
    </source>
</evidence>
<evidence type="ECO:0000256" key="1">
    <source>
        <dbReference type="ARBA" id="ARBA00007626"/>
    </source>
</evidence>
<dbReference type="PANTHER" id="PTHR47939:SF9">
    <property type="entry name" value="(WILD MALAYSIAN BANANA) HYPOTHETICAL PROTEIN"/>
    <property type="match status" value="1"/>
</dbReference>
<dbReference type="PROSITE" id="PS51375">
    <property type="entry name" value="PPR"/>
    <property type="match status" value="4"/>
</dbReference>
<dbReference type="InterPro" id="IPR050667">
    <property type="entry name" value="PPR-containing_protein"/>
</dbReference>
<dbReference type="Gene3D" id="1.25.40.10">
    <property type="entry name" value="Tetratricopeptide repeat domain"/>
    <property type="match status" value="2"/>
</dbReference>
<dbReference type="InterPro" id="IPR002885">
    <property type="entry name" value="PPR_rpt"/>
</dbReference>
<dbReference type="Pfam" id="PF01535">
    <property type="entry name" value="PPR"/>
    <property type="match status" value="1"/>
</dbReference>
<dbReference type="EMBL" id="PYDT01000007">
    <property type="protein sequence ID" value="THU56354.1"/>
    <property type="molecule type" value="Genomic_DNA"/>
</dbReference>
<proteinExistence type="inferred from homology"/>
<keyword evidence="2" id="KW-0677">Repeat</keyword>
<evidence type="ECO:0000256" key="2">
    <source>
        <dbReference type="ARBA" id="ARBA00022737"/>
    </source>
</evidence>
<comment type="caution">
    <text evidence="4">The sequence shown here is derived from an EMBL/GenBank/DDBJ whole genome shotgun (WGS) entry which is preliminary data.</text>
</comment>
<feature type="repeat" description="PPR" evidence="3">
    <location>
        <begin position="308"/>
        <end position="342"/>
    </location>
</feature>
<dbReference type="AlphaFoldDB" id="A0A4S8J636"/>
<dbReference type="PANTHER" id="PTHR47939">
    <property type="entry name" value="MEMBRANE-ASSOCIATED SALT-INDUCIBLE PROTEIN-LIKE"/>
    <property type="match status" value="1"/>
</dbReference>
<dbReference type="Pfam" id="PF13041">
    <property type="entry name" value="PPR_2"/>
    <property type="match status" value="2"/>
</dbReference>
<protein>
    <recommendedName>
        <fullName evidence="6">Pentacotripeptide-repeat region of PRORP domain-containing protein</fullName>
    </recommendedName>
</protein>
<feature type="repeat" description="PPR" evidence="3">
    <location>
        <begin position="273"/>
        <end position="307"/>
    </location>
</feature>
<evidence type="ECO:0008006" key="6">
    <source>
        <dbReference type="Google" id="ProtNLM"/>
    </source>
</evidence>
<organism evidence="4 5">
    <name type="scientific">Musa balbisiana</name>
    <name type="common">Banana</name>
    <dbReference type="NCBI Taxonomy" id="52838"/>
    <lineage>
        <taxon>Eukaryota</taxon>
        <taxon>Viridiplantae</taxon>
        <taxon>Streptophyta</taxon>
        <taxon>Embryophyta</taxon>
        <taxon>Tracheophyta</taxon>
        <taxon>Spermatophyta</taxon>
        <taxon>Magnoliopsida</taxon>
        <taxon>Liliopsida</taxon>
        <taxon>Zingiberales</taxon>
        <taxon>Musaceae</taxon>
        <taxon>Musa</taxon>
    </lineage>
</organism>
<reference evidence="4 5" key="1">
    <citation type="journal article" date="2019" name="Nat. Plants">
        <title>Genome sequencing of Musa balbisiana reveals subgenome evolution and function divergence in polyploid bananas.</title>
        <authorList>
            <person name="Yao X."/>
        </authorList>
    </citation>
    <scope>NUCLEOTIDE SEQUENCE [LARGE SCALE GENOMIC DNA]</scope>
    <source>
        <strain evidence="5">cv. DH-PKW</strain>
        <tissue evidence="4">Leaves</tissue>
    </source>
</reference>
<sequence length="398" mass="44747">MALLVRLRRCLPPLGLPLPRRLSAAPTATPAEPITAVAALSLLRSEKDPARVLSICRAAALSPNSHPDRTALSLAVSSLSAAGSPTSIRSLLSGLLSSTSAAVARPHVIVLFGQAGMLPDALRTFEASQTPSVRSLNALLFACILSKKHAEVPRIFYDFTISHGINPNLDTYNTVIKAFCESGSSRCFFSVLEEMVRIRIKPNLTTFSVALAGFYREQLFDDIRKVLWLMKKHKCHAGLSIYNVRILSLCKLKKSNEAKELLKEMRMRGMKPNWVTYDHLILGFCNEGCLDEAKMFFREMDRRGLVPESRCYFSLIYYLCKGGDFEMALEVCRKSMERNWVPCFSIMRELVNGLVTASKFEEAMDIIAKVKEKFPTNAEMWREDSRSDRYEVIGYRKN</sequence>
<evidence type="ECO:0000313" key="4">
    <source>
        <dbReference type="EMBL" id="THU56354.1"/>
    </source>
</evidence>
<dbReference type="InterPro" id="IPR011990">
    <property type="entry name" value="TPR-like_helical_dom_sf"/>
</dbReference>
<gene>
    <name evidence="4" type="ORF">C4D60_Mb11t16390</name>
</gene>
<feature type="repeat" description="PPR" evidence="3">
    <location>
        <begin position="238"/>
        <end position="272"/>
    </location>
</feature>
<dbReference type="STRING" id="52838.A0A4S8J636"/>
<name>A0A4S8J636_MUSBA</name>
<comment type="similarity">
    <text evidence="1">Belongs to the PPR family. P subfamily.</text>
</comment>
<dbReference type="Proteomes" id="UP000317650">
    <property type="component" value="Chromosome 11"/>
</dbReference>